<proteinExistence type="predicted"/>
<dbReference type="CDD" id="cd03801">
    <property type="entry name" value="GT4_PimA-like"/>
    <property type="match status" value="1"/>
</dbReference>
<evidence type="ECO:0000313" key="3">
    <source>
        <dbReference type="Proteomes" id="UP000186040"/>
    </source>
</evidence>
<dbReference type="Proteomes" id="UP000186040">
    <property type="component" value="Unassembled WGS sequence"/>
</dbReference>
<dbReference type="PANTHER" id="PTHR45947">
    <property type="entry name" value="SULFOQUINOVOSYL TRANSFERASE SQD2"/>
    <property type="match status" value="1"/>
</dbReference>
<feature type="region of interest" description="Disordered" evidence="1">
    <location>
        <begin position="395"/>
        <end position="417"/>
    </location>
</feature>
<protein>
    <submittedName>
        <fullName evidence="2">Group 1 glycosyl transferase</fullName>
    </submittedName>
</protein>
<gene>
    <name evidence="2" type="ORF">BJP25_29945</name>
</gene>
<sequence length="417" mass="43494">MKVIVYPHAMELGGSQINAVQIAGAVRDAGHEVLVVSEPGPLVARVRALGLPHFELPLERGRPSKRVVRALHALATSGGVDVVHGFEWPPAVEALTAATAGYATVATVMSMSVVPFFPKSVPLMVGTEQIAAAARAAGHARVTLLEPPVDTEQDHPGAVDTAGFRAEHGLDPHLPLVAVVSRLVPDLKLESLLASCAAVGALNATGTPVQLVIAGDGPARDQVAAAAAAADARAGRRVVVLAGELADPRPAYAAADVVVGMGSSALRGMAFGKPLVVVGEDGFSELLDESSADLFLRDGFFGLGPGSRGAGVPALAEALRVLVGSAEARVRLGEWGHKLVDSRFSLHRAAGIVLDEYAHALSHRPSRQVRALDAARTARGVLEYKVTRKLARWRGSHATDDANSKQQLAKLHERKPS</sequence>
<keyword evidence="2" id="KW-0808">Transferase</keyword>
<evidence type="ECO:0000313" key="2">
    <source>
        <dbReference type="EMBL" id="OLR90801.1"/>
    </source>
</evidence>
<dbReference type="PANTHER" id="PTHR45947:SF3">
    <property type="entry name" value="SULFOQUINOVOSYL TRANSFERASE SQD2"/>
    <property type="match status" value="1"/>
</dbReference>
<dbReference type="Gene3D" id="3.40.50.2000">
    <property type="entry name" value="Glycogen Phosphorylase B"/>
    <property type="match status" value="2"/>
</dbReference>
<organism evidence="2 3">
    <name type="scientific">Actinokineospora bangkokensis</name>
    <dbReference type="NCBI Taxonomy" id="1193682"/>
    <lineage>
        <taxon>Bacteria</taxon>
        <taxon>Bacillati</taxon>
        <taxon>Actinomycetota</taxon>
        <taxon>Actinomycetes</taxon>
        <taxon>Pseudonocardiales</taxon>
        <taxon>Pseudonocardiaceae</taxon>
        <taxon>Actinokineospora</taxon>
    </lineage>
</organism>
<dbReference type="Pfam" id="PF13692">
    <property type="entry name" value="Glyco_trans_1_4"/>
    <property type="match status" value="1"/>
</dbReference>
<dbReference type="GO" id="GO:0016758">
    <property type="term" value="F:hexosyltransferase activity"/>
    <property type="evidence" value="ECO:0007669"/>
    <property type="project" value="TreeGrafter"/>
</dbReference>
<name>A0A1Q9LFJ1_9PSEU</name>
<evidence type="ECO:0000256" key="1">
    <source>
        <dbReference type="SAM" id="MobiDB-lite"/>
    </source>
</evidence>
<dbReference type="STRING" id="1193682.BJP25_29945"/>
<keyword evidence="3" id="KW-1185">Reference proteome</keyword>
<dbReference type="InterPro" id="IPR050194">
    <property type="entry name" value="Glycosyltransferase_grp1"/>
</dbReference>
<dbReference type="OrthoDB" id="3861448at2"/>
<reference evidence="2 3" key="1">
    <citation type="submission" date="2016-10" db="EMBL/GenBank/DDBJ databases">
        <title>The Draft Genome Sequence of Actinokineospora bangkokensis 44EHWT reveals the biosynthetic pathway of antifungal compounds Thailandins with unusual extender unit butylmalonyl-CoA.</title>
        <authorList>
            <person name="Greule A."/>
            <person name="Intra B."/>
            <person name="Flemming S."/>
            <person name="Rommel M.G."/>
            <person name="Panbangred W."/>
            <person name="Bechthold A."/>
        </authorList>
    </citation>
    <scope>NUCLEOTIDE SEQUENCE [LARGE SCALE GENOMIC DNA]</scope>
    <source>
        <strain evidence="2 3">44EHW</strain>
    </source>
</reference>
<dbReference type="AlphaFoldDB" id="A0A1Q9LFJ1"/>
<dbReference type="RefSeq" id="WP_075977472.1">
    <property type="nucleotide sequence ID" value="NZ_MKQR01000026.1"/>
</dbReference>
<comment type="caution">
    <text evidence="2">The sequence shown here is derived from an EMBL/GenBank/DDBJ whole genome shotgun (WGS) entry which is preliminary data.</text>
</comment>
<dbReference type="EMBL" id="MKQR01000026">
    <property type="protein sequence ID" value="OLR90801.1"/>
    <property type="molecule type" value="Genomic_DNA"/>
</dbReference>
<accession>A0A1Q9LFJ1</accession>
<dbReference type="SUPFAM" id="SSF53756">
    <property type="entry name" value="UDP-Glycosyltransferase/glycogen phosphorylase"/>
    <property type="match status" value="1"/>
</dbReference>